<name>A0ACD4WZN1_STRVN</name>
<sequence length="163" mass="18254">MNGELVVWESGRLAFERLQQRLARRRGAGALAAARACPAHLVVFGLMRQGSTDLPPWPCSRRRTALEELFAETRMTAPLTLCPSTADPDTARQWLTWTSTGQEGLVFKPLRAPYRAGARARGKYKICITEDRRRRSRHRPRHRGGGAGQSGVRLVYRSRSAVS</sequence>
<organism evidence="1 2">
    <name type="scientific">Streptomyces violaceoruber</name>
    <dbReference type="NCBI Taxonomy" id="1935"/>
    <lineage>
        <taxon>Bacteria</taxon>
        <taxon>Bacillati</taxon>
        <taxon>Actinomycetota</taxon>
        <taxon>Actinomycetes</taxon>
        <taxon>Kitasatosporales</taxon>
        <taxon>Streptomycetaceae</taxon>
        <taxon>Streptomyces</taxon>
        <taxon>Streptomyces violaceoruber group</taxon>
    </lineage>
</organism>
<evidence type="ECO:0000313" key="2">
    <source>
        <dbReference type="Proteomes" id="UP001303608"/>
    </source>
</evidence>
<dbReference type="EMBL" id="CP137734">
    <property type="protein sequence ID" value="WOZ03059.1"/>
    <property type="molecule type" value="Genomic_DNA"/>
</dbReference>
<proteinExistence type="predicted"/>
<accession>A0ACD4WZN1</accession>
<reference evidence="1" key="1">
    <citation type="submission" date="2023-10" db="EMBL/GenBank/DDBJ databases">
        <title>The genome sequence of Streptomyces violaceoruber CGMCC 4.1801.</title>
        <authorList>
            <person name="Mo P."/>
        </authorList>
    </citation>
    <scope>NUCLEOTIDE SEQUENCE</scope>
    <source>
        <strain evidence="1">CGMCC 4.1801</strain>
    </source>
</reference>
<protein>
    <submittedName>
        <fullName evidence="1">ATP-dependent DNA ligase</fullName>
    </submittedName>
</protein>
<evidence type="ECO:0000313" key="1">
    <source>
        <dbReference type="EMBL" id="WOZ03059.1"/>
    </source>
</evidence>
<keyword evidence="1" id="KW-0436">Ligase</keyword>
<dbReference type="Proteomes" id="UP001303608">
    <property type="component" value="Chromosome"/>
</dbReference>
<keyword evidence="2" id="KW-1185">Reference proteome</keyword>
<gene>
    <name evidence="1" type="ORF">R2E43_38645</name>
</gene>